<gene>
    <name evidence="3" type="ORF">H2200_009514</name>
</gene>
<accession>A0AA38X2S7</accession>
<feature type="compositionally biased region" description="Acidic residues" evidence="1">
    <location>
        <begin position="103"/>
        <end position="112"/>
    </location>
</feature>
<keyword evidence="2" id="KW-0812">Transmembrane</keyword>
<feature type="transmembrane region" description="Helical" evidence="2">
    <location>
        <begin position="48"/>
        <end position="78"/>
    </location>
</feature>
<name>A0AA38X2S7_9EURO</name>
<evidence type="ECO:0000313" key="3">
    <source>
        <dbReference type="EMBL" id="KAJ9605665.1"/>
    </source>
</evidence>
<comment type="caution">
    <text evidence="3">The sequence shown here is derived from an EMBL/GenBank/DDBJ whole genome shotgun (WGS) entry which is preliminary data.</text>
</comment>
<keyword evidence="2" id="KW-1133">Transmembrane helix</keyword>
<feature type="region of interest" description="Disordered" evidence="1">
    <location>
        <begin position="301"/>
        <end position="328"/>
    </location>
</feature>
<keyword evidence="4" id="KW-1185">Reference proteome</keyword>
<dbReference type="Proteomes" id="UP001172673">
    <property type="component" value="Unassembled WGS sequence"/>
</dbReference>
<sequence>MAVQANIARLSYFILAFISQKSVASPVPEIFPPEPDTLSFAELVHKALSRILALGFFRGVALSLVILVCLTCLLIALLRGLATYLNHYDPKLWETFEEANAFDDDDDDEKDHEDEMMSRRSSICDGRRPYNFRTQQTRSRNSQYILANSPKSVTKINVHASPARGTVILPPSPPPKSRISTPIRSPSTPLRSALSKSPPASQRFSSTQYFLFGSRRTRSSTASSPSPKSVRWADELHVSVISTVELSMRKRRGEELLSNEEAEMDVTTRTIGSRNRLQFPVSDTLCPPAYHEEPLHLDLFPARSADTTKDGGKPSFSAPPMQLEGDTN</sequence>
<evidence type="ECO:0000313" key="4">
    <source>
        <dbReference type="Proteomes" id="UP001172673"/>
    </source>
</evidence>
<feature type="region of interest" description="Disordered" evidence="1">
    <location>
        <begin position="103"/>
        <end position="132"/>
    </location>
</feature>
<proteinExistence type="predicted"/>
<reference evidence="3" key="1">
    <citation type="submission" date="2022-10" db="EMBL/GenBank/DDBJ databases">
        <title>Culturing micro-colonial fungi from biological soil crusts in the Mojave desert and describing Neophaeococcomyces mojavensis, and introducing the new genera and species Taxawa tesnikishii.</title>
        <authorList>
            <person name="Kurbessoian T."/>
            <person name="Stajich J.E."/>
        </authorList>
    </citation>
    <scope>NUCLEOTIDE SEQUENCE</scope>
    <source>
        <strain evidence="3">TK_41</strain>
    </source>
</reference>
<dbReference type="EMBL" id="JAPDRK010000015">
    <property type="protein sequence ID" value="KAJ9605665.1"/>
    <property type="molecule type" value="Genomic_DNA"/>
</dbReference>
<feature type="region of interest" description="Disordered" evidence="1">
    <location>
        <begin position="164"/>
        <end position="206"/>
    </location>
</feature>
<protein>
    <submittedName>
        <fullName evidence="3">Uncharacterized protein</fullName>
    </submittedName>
</protein>
<evidence type="ECO:0000256" key="1">
    <source>
        <dbReference type="SAM" id="MobiDB-lite"/>
    </source>
</evidence>
<organism evidence="3 4">
    <name type="scientific">Cladophialophora chaetospira</name>
    <dbReference type="NCBI Taxonomy" id="386627"/>
    <lineage>
        <taxon>Eukaryota</taxon>
        <taxon>Fungi</taxon>
        <taxon>Dikarya</taxon>
        <taxon>Ascomycota</taxon>
        <taxon>Pezizomycotina</taxon>
        <taxon>Eurotiomycetes</taxon>
        <taxon>Chaetothyriomycetidae</taxon>
        <taxon>Chaetothyriales</taxon>
        <taxon>Herpotrichiellaceae</taxon>
        <taxon>Cladophialophora</taxon>
    </lineage>
</organism>
<feature type="compositionally biased region" description="Polar residues" evidence="1">
    <location>
        <begin position="178"/>
        <end position="206"/>
    </location>
</feature>
<evidence type="ECO:0000256" key="2">
    <source>
        <dbReference type="SAM" id="Phobius"/>
    </source>
</evidence>
<keyword evidence="2" id="KW-0472">Membrane</keyword>
<dbReference type="AlphaFoldDB" id="A0AA38X2S7"/>